<dbReference type="Pfam" id="PF20179">
    <property type="entry name" value="MSS51_C"/>
    <property type="match status" value="1"/>
</dbReference>
<dbReference type="PANTHER" id="PTHR47570">
    <property type="entry name" value="ZINC ION BINDING PROTEIN"/>
    <property type="match status" value="1"/>
</dbReference>
<comment type="caution">
    <text evidence="2">The sequence shown here is derived from an EMBL/GenBank/DDBJ whole genome shotgun (WGS) entry which is preliminary data.</text>
</comment>
<feature type="domain" description="Mitochondrial splicing suppressor 51-like C-terminal" evidence="1">
    <location>
        <begin position="14"/>
        <end position="217"/>
    </location>
</feature>
<evidence type="ECO:0000313" key="2">
    <source>
        <dbReference type="EMBL" id="CAD7698714.1"/>
    </source>
</evidence>
<gene>
    <name evidence="2" type="ORF">OSTQU699_LOCUS4073</name>
</gene>
<dbReference type="AlphaFoldDB" id="A0A8S1IV58"/>
<evidence type="ECO:0000313" key="3">
    <source>
        <dbReference type="Proteomes" id="UP000708148"/>
    </source>
</evidence>
<dbReference type="Proteomes" id="UP000708148">
    <property type="component" value="Unassembled WGS sequence"/>
</dbReference>
<name>A0A8S1IV58_9CHLO</name>
<keyword evidence="3" id="KW-1185">Reference proteome</keyword>
<sequence length="254" mass="26853">MATNPSSRVRMAGTTCIHYLGPQRELDAIESFTELGCLLPAHHIRIVFVGPDVPHALDGASLLRPSPRVPLCGNVACSCAATAREPVSDGTSRSRTPAASSVDEAGIGDRDAFPGWAGSQGSLRMDFHRGLYHDWIGGLAEEGAEQRAPDLVFAANAGLEAYAGWRPSLERLEAGVPLVVTDYCEEAAARAGVVLGALGLRVRSVGLNPFRQPVRDRRAGNNLPSCSNGFVLVAERAGSRRGGHASWDGCVRSS</sequence>
<organism evidence="2 3">
    <name type="scientific">Ostreobium quekettii</name>
    <dbReference type="NCBI Taxonomy" id="121088"/>
    <lineage>
        <taxon>Eukaryota</taxon>
        <taxon>Viridiplantae</taxon>
        <taxon>Chlorophyta</taxon>
        <taxon>core chlorophytes</taxon>
        <taxon>Ulvophyceae</taxon>
        <taxon>TCBD clade</taxon>
        <taxon>Bryopsidales</taxon>
        <taxon>Ostreobineae</taxon>
        <taxon>Ostreobiaceae</taxon>
        <taxon>Ostreobium</taxon>
    </lineage>
</organism>
<dbReference type="PANTHER" id="PTHR47570:SF1">
    <property type="entry name" value="ZINC ION BINDING PROTEIN"/>
    <property type="match status" value="1"/>
</dbReference>
<dbReference type="InterPro" id="IPR046824">
    <property type="entry name" value="Mss51-like_C"/>
</dbReference>
<evidence type="ECO:0000259" key="1">
    <source>
        <dbReference type="Pfam" id="PF20179"/>
    </source>
</evidence>
<protein>
    <recommendedName>
        <fullName evidence="1">Mitochondrial splicing suppressor 51-like C-terminal domain-containing protein</fullName>
    </recommendedName>
</protein>
<reference evidence="2" key="1">
    <citation type="submission" date="2020-12" db="EMBL/GenBank/DDBJ databases">
        <authorList>
            <person name="Iha C."/>
        </authorList>
    </citation>
    <scope>NUCLEOTIDE SEQUENCE</scope>
</reference>
<dbReference type="OrthoDB" id="551456at2759"/>
<dbReference type="EMBL" id="CAJHUC010000875">
    <property type="protein sequence ID" value="CAD7698714.1"/>
    <property type="molecule type" value="Genomic_DNA"/>
</dbReference>
<accession>A0A8S1IV58</accession>
<proteinExistence type="predicted"/>